<evidence type="ECO:0008006" key="3">
    <source>
        <dbReference type="Google" id="ProtNLM"/>
    </source>
</evidence>
<comment type="caution">
    <text evidence="1">The sequence shown here is derived from an EMBL/GenBank/DDBJ whole genome shotgun (WGS) entry which is preliminary data.</text>
</comment>
<protein>
    <recommendedName>
        <fullName evidence="3">PIN domain-containing protein</fullName>
    </recommendedName>
</protein>
<organism evidence="1 2">
    <name type="scientific">Corynebacterium genitalium ATCC 33030</name>
    <dbReference type="NCBI Taxonomy" id="585529"/>
    <lineage>
        <taxon>Bacteria</taxon>
        <taxon>Bacillati</taxon>
        <taxon>Actinomycetota</taxon>
        <taxon>Actinomycetes</taxon>
        <taxon>Mycobacteriales</taxon>
        <taxon>Corynebacteriaceae</taxon>
        <taxon>Corynebacterium</taxon>
    </lineage>
</organism>
<sequence>MLDDKDLVSSVIGKVELARVPKRTEEFGAQILGLAAKLNLVGLNSEVVEFAGAIPGFLKALDAIHLGTWLLLRSREFHCDFVTADRQLARAATTVGATVIHPFGSEL</sequence>
<accession>D7WBV6</accession>
<keyword evidence="2" id="KW-1185">Reference proteome</keyword>
<dbReference type="EMBL" id="ACLJ02000002">
    <property type="protein sequence ID" value="EFK54585.1"/>
    <property type="molecule type" value="Genomic_DNA"/>
</dbReference>
<evidence type="ECO:0000313" key="1">
    <source>
        <dbReference type="EMBL" id="EFK54585.1"/>
    </source>
</evidence>
<dbReference type="eggNOG" id="ENOG5031MSJ">
    <property type="taxonomic scope" value="Bacteria"/>
</dbReference>
<proteinExistence type="predicted"/>
<name>D7WBV6_9CORY</name>
<reference evidence="1" key="1">
    <citation type="submission" date="2010-06" db="EMBL/GenBank/DDBJ databases">
        <authorList>
            <person name="Muzny D."/>
            <person name="Qin X."/>
            <person name="Buhay C."/>
            <person name="Dugan-Rocha S."/>
            <person name="Ding Y."/>
            <person name="Chen G."/>
            <person name="Hawes A."/>
            <person name="Holder M."/>
            <person name="Jhangiani S."/>
            <person name="Johnson A."/>
            <person name="Khan Z."/>
            <person name="Li Z."/>
            <person name="Liu W."/>
            <person name="Liu X."/>
            <person name="Perez L."/>
            <person name="Shen H."/>
            <person name="Wang Q."/>
            <person name="Watt J."/>
            <person name="Xi L."/>
            <person name="Xin Y."/>
            <person name="Zhou J."/>
            <person name="Deng J."/>
            <person name="Jiang H."/>
            <person name="Liu Y."/>
            <person name="Qu J."/>
            <person name="Song X.-Z."/>
            <person name="Zhang L."/>
            <person name="Villasana D."/>
            <person name="Johnson A."/>
            <person name="Liu J."/>
            <person name="Liyanage D."/>
            <person name="Lorensuhewa L."/>
            <person name="Robinson T."/>
            <person name="Song A."/>
            <person name="Song B.-B."/>
            <person name="Dinh H."/>
            <person name="Thornton R."/>
            <person name="Coyle M."/>
            <person name="Francisco L."/>
            <person name="Jackson L."/>
            <person name="Javaid M."/>
            <person name="Korchina V."/>
            <person name="Kovar C."/>
            <person name="Mata R."/>
            <person name="Mathew T."/>
            <person name="Ngo R."/>
            <person name="Nguyen L."/>
            <person name="Nguyen N."/>
            <person name="Okwuonu G."/>
            <person name="Ongeri F."/>
            <person name="Pham C."/>
            <person name="Simmons D."/>
            <person name="Wilczek-Boney K."/>
            <person name="Hale W."/>
            <person name="Jakkamsetti A."/>
            <person name="Pham P."/>
            <person name="Ruth R."/>
            <person name="San Lucas F."/>
            <person name="Warren J."/>
            <person name="Zhang J."/>
            <person name="Zhao Z."/>
            <person name="Zhou C."/>
            <person name="Zhu D."/>
            <person name="Lee S."/>
            <person name="Bess C."/>
            <person name="Blankenburg K."/>
            <person name="Forbes L."/>
            <person name="Fu Q."/>
            <person name="Gubbala S."/>
            <person name="Hirani K."/>
            <person name="Jayaseelan J.C."/>
            <person name="Lara F."/>
            <person name="Munidasa M."/>
            <person name="Palculict T."/>
            <person name="Patil S."/>
            <person name="Pu L.-L."/>
            <person name="Saada N."/>
            <person name="Tang L."/>
            <person name="Weissenberger G."/>
            <person name="Zhu Y."/>
            <person name="Hemphill L."/>
            <person name="Shang Y."/>
            <person name="Youmans B."/>
            <person name="Ayvaz T."/>
            <person name="Ross M."/>
            <person name="Santibanez J."/>
            <person name="Aqrawi P."/>
            <person name="Gross S."/>
            <person name="Joshi V."/>
            <person name="Fowler G."/>
            <person name="Nazareth L."/>
            <person name="Reid J."/>
            <person name="Worley K."/>
            <person name="Petrosino J."/>
            <person name="Highlander S."/>
            <person name="Gibbs R."/>
        </authorList>
    </citation>
    <scope>NUCLEOTIDE SEQUENCE [LARGE SCALE GENOMIC DNA]</scope>
    <source>
        <strain evidence="1">ATCC 33030</strain>
    </source>
</reference>
<dbReference type="Proteomes" id="UP000004208">
    <property type="component" value="Unassembled WGS sequence"/>
</dbReference>
<dbReference type="HOGENOM" id="CLU_2205635_0_0_11"/>
<gene>
    <name evidence="1" type="ORF">HMPREF0291_10965</name>
</gene>
<dbReference type="AlphaFoldDB" id="D7WBV6"/>
<evidence type="ECO:0000313" key="2">
    <source>
        <dbReference type="Proteomes" id="UP000004208"/>
    </source>
</evidence>
<dbReference type="STRING" id="585529.HMPREF0291_10965"/>